<evidence type="ECO:0000256" key="4">
    <source>
        <dbReference type="PROSITE-ProRule" id="PRU00325"/>
    </source>
</evidence>
<dbReference type="InterPro" id="IPR006564">
    <property type="entry name" value="Znf_PMZ"/>
</dbReference>
<dbReference type="InterPro" id="IPR007527">
    <property type="entry name" value="Znf_SWIM"/>
</dbReference>
<evidence type="ECO:0000256" key="3">
    <source>
        <dbReference type="ARBA" id="ARBA00022833"/>
    </source>
</evidence>
<dbReference type="PANTHER" id="PTHR31973:SF187">
    <property type="entry name" value="MUTATOR TRANSPOSASE MUDRA PROTEIN"/>
    <property type="match status" value="1"/>
</dbReference>
<feature type="compositionally biased region" description="Basic residues" evidence="5">
    <location>
        <begin position="454"/>
        <end position="471"/>
    </location>
</feature>
<evidence type="ECO:0000256" key="1">
    <source>
        <dbReference type="ARBA" id="ARBA00022723"/>
    </source>
</evidence>
<evidence type="ECO:0000259" key="6">
    <source>
        <dbReference type="PROSITE" id="PS50966"/>
    </source>
</evidence>
<accession>A0AAU9SLZ3</accession>
<dbReference type="PANTHER" id="PTHR31973">
    <property type="entry name" value="POLYPROTEIN, PUTATIVE-RELATED"/>
    <property type="match status" value="1"/>
</dbReference>
<sequence length="471" mass="54669">FRSQHLRWQGIGHPTMRILFGKASDAHSLVYWLRREHEQDILVSTRNDIDDAETMEKVLHYGLRSDDPYIGRRAGLTSCWLSDEEEDGLAEEEDGLSENDDKGNEAEIRENADYLGDRHEIDDCKYKKFEIGQEYKTIDSFKRAVNKYAVKKRKDIKYKKSDRRRVTSICSNGKCPWRLYASINSFLTRVVIRSLQEEHNCTWQGKVKPGYLGQSDRRRVTSICSNGKCPWRLYASINSFLTRVVIRSLQEEHNCTWQGKVSLLTNARIADIYIEEFRLNPDISANQLQEKLLSTNINLLICLIECRTFFSEYSKCDAVENNLGEYFNAAIRIARTKPIVEMLEEIRKKLEAEKDRGDYTPRAKPIELGKNCRSLPCGMGTYEVSYFSDRYIVHLRNKTSCTCRMYVVNGIPCCHIASALRLERKAEQDPKTWRRFGCAMQEKVTTDVRINPPPHKKPLGTPPGKKRKREK</sequence>
<keyword evidence="2 4" id="KW-0863">Zinc-finger</keyword>
<gene>
    <name evidence="7" type="ORF">TAV2_LOCUS17016</name>
</gene>
<protein>
    <recommendedName>
        <fullName evidence="6">SWIM-type domain-containing protein</fullName>
    </recommendedName>
</protein>
<dbReference type="GO" id="GO:0008270">
    <property type="term" value="F:zinc ion binding"/>
    <property type="evidence" value="ECO:0007669"/>
    <property type="project" value="UniProtKB-KW"/>
</dbReference>
<reference evidence="7 8" key="1">
    <citation type="submission" date="2022-03" db="EMBL/GenBank/DDBJ databases">
        <authorList>
            <person name="Nunn A."/>
            <person name="Chopra R."/>
            <person name="Nunn A."/>
            <person name="Contreras Garrido A."/>
        </authorList>
    </citation>
    <scope>NUCLEOTIDE SEQUENCE [LARGE SCALE GENOMIC DNA]</scope>
</reference>
<dbReference type="AlphaFoldDB" id="A0AAU9SLZ3"/>
<evidence type="ECO:0000313" key="8">
    <source>
        <dbReference type="Proteomes" id="UP000836841"/>
    </source>
</evidence>
<feature type="non-terminal residue" evidence="7">
    <location>
        <position position="1"/>
    </location>
</feature>
<dbReference type="SMART" id="SM00575">
    <property type="entry name" value="ZnF_PMZ"/>
    <property type="match status" value="1"/>
</dbReference>
<proteinExistence type="predicted"/>
<dbReference type="PROSITE" id="PS50966">
    <property type="entry name" value="ZF_SWIM"/>
    <property type="match status" value="1"/>
</dbReference>
<feature type="region of interest" description="Disordered" evidence="5">
    <location>
        <begin position="444"/>
        <end position="471"/>
    </location>
</feature>
<evidence type="ECO:0000256" key="2">
    <source>
        <dbReference type="ARBA" id="ARBA00022771"/>
    </source>
</evidence>
<keyword evidence="3" id="KW-0862">Zinc</keyword>
<feature type="domain" description="SWIM-type" evidence="6">
    <location>
        <begin position="391"/>
        <end position="424"/>
    </location>
</feature>
<organism evidence="7 8">
    <name type="scientific">Thlaspi arvense</name>
    <name type="common">Field penny-cress</name>
    <dbReference type="NCBI Taxonomy" id="13288"/>
    <lineage>
        <taxon>Eukaryota</taxon>
        <taxon>Viridiplantae</taxon>
        <taxon>Streptophyta</taxon>
        <taxon>Embryophyta</taxon>
        <taxon>Tracheophyta</taxon>
        <taxon>Spermatophyta</taxon>
        <taxon>Magnoliopsida</taxon>
        <taxon>eudicotyledons</taxon>
        <taxon>Gunneridae</taxon>
        <taxon>Pentapetalae</taxon>
        <taxon>rosids</taxon>
        <taxon>malvids</taxon>
        <taxon>Brassicales</taxon>
        <taxon>Brassicaceae</taxon>
        <taxon>Thlaspideae</taxon>
        <taxon>Thlaspi</taxon>
    </lineage>
</organism>
<evidence type="ECO:0000256" key="5">
    <source>
        <dbReference type="SAM" id="MobiDB-lite"/>
    </source>
</evidence>
<keyword evidence="1" id="KW-0479">Metal-binding</keyword>
<dbReference type="EMBL" id="OU466861">
    <property type="protein sequence ID" value="CAH2066087.1"/>
    <property type="molecule type" value="Genomic_DNA"/>
</dbReference>
<dbReference type="Pfam" id="PF04434">
    <property type="entry name" value="SWIM"/>
    <property type="match status" value="1"/>
</dbReference>
<dbReference type="Pfam" id="PF03108">
    <property type="entry name" value="DBD_Tnp_Mut"/>
    <property type="match status" value="1"/>
</dbReference>
<name>A0AAU9SLZ3_THLAR</name>
<dbReference type="Proteomes" id="UP000836841">
    <property type="component" value="Chromosome 5"/>
</dbReference>
<dbReference type="InterPro" id="IPR004332">
    <property type="entry name" value="Transposase_MuDR"/>
</dbReference>
<evidence type="ECO:0000313" key="7">
    <source>
        <dbReference type="EMBL" id="CAH2066087.1"/>
    </source>
</evidence>
<keyword evidence="8" id="KW-1185">Reference proteome</keyword>